<comment type="catalytic activity">
    <reaction evidence="8 9">
        <text>hydroxymethylbilane = uroporphyrinogen III + H2O</text>
        <dbReference type="Rhea" id="RHEA:18965"/>
        <dbReference type="ChEBI" id="CHEBI:15377"/>
        <dbReference type="ChEBI" id="CHEBI:57308"/>
        <dbReference type="ChEBI" id="CHEBI:57845"/>
        <dbReference type="EC" id="4.2.1.75"/>
    </reaction>
</comment>
<evidence type="ECO:0000256" key="2">
    <source>
        <dbReference type="ARBA" id="ARBA00008133"/>
    </source>
</evidence>
<evidence type="ECO:0000256" key="3">
    <source>
        <dbReference type="ARBA" id="ARBA00013109"/>
    </source>
</evidence>
<evidence type="ECO:0000256" key="8">
    <source>
        <dbReference type="ARBA" id="ARBA00048617"/>
    </source>
</evidence>
<dbReference type="AlphaFoldDB" id="A0A1N7JRE9"/>
<evidence type="ECO:0000256" key="4">
    <source>
        <dbReference type="ARBA" id="ARBA00023239"/>
    </source>
</evidence>
<evidence type="ECO:0000259" key="10">
    <source>
        <dbReference type="Pfam" id="PF02602"/>
    </source>
</evidence>
<keyword evidence="4 9" id="KW-0456">Lyase</keyword>
<dbReference type="EC" id="4.2.1.75" evidence="3 9"/>
<name>A0A1N7JRE9_9GAMM</name>
<dbReference type="GO" id="GO:0006782">
    <property type="term" value="P:protoporphyrinogen IX biosynthetic process"/>
    <property type="evidence" value="ECO:0007669"/>
    <property type="project" value="UniProtKB-UniRule"/>
</dbReference>
<comment type="pathway">
    <text evidence="1 9">Porphyrin-containing compound metabolism; protoporphyrin-IX biosynthesis; coproporphyrinogen-III from 5-aminolevulinate: step 3/4.</text>
</comment>
<comment type="similarity">
    <text evidence="2 9">Belongs to the uroporphyrinogen-III synthase family.</text>
</comment>
<evidence type="ECO:0000313" key="12">
    <source>
        <dbReference type="Proteomes" id="UP000185639"/>
    </source>
</evidence>
<dbReference type="STRING" id="484498.SAMN05421686_102160"/>
<dbReference type="UniPathway" id="UPA00251">
    <property type="reaction ID" value="UER00320"/>
</dbReference>
<dbReference type="SUPFAM" id="SSF69618">
    <property type="entry name" value="HemD-like"/>
    <property type="match status" value="1"/>
</dbReference>
<dbReference type="PANTHER" id="PTHR38042">
    <property type="entry name" value="UROPORPHYRINOGEN-III SYNTHASE, CHLOROPLASTIC"/>
    <property type="match status" value="1"/>
</dbReference>
<protein>
    <recommendedName>
        <fullName evidence="7 9">Uroporphyrinogen-III synthase</fullName>
        <ecNumber evidence="3 9">4.2.1.75</ecNumber>
    </recommendedName>
</protein>
<reference evidence="12" key="1">
    <citation type="submission" date="2017-01" db="EMBL/GenBank/DDBJ databases">
        <authorList>
            <person name="Varghese N."/>
            <person name="Submissions S."/>
        </authorList>
    </citation>
    <scope>NUCLEOTIDE SEQUENCE [LARGE SCALE GENOMIC DNA]</scope>
    <source>
        <strain evidence="12">DSM 24913</strain>
    </source>
</reference>
<evidence type="ECO:0000256" key="5">
    <source>
        <dbReference type="ARBA" id="ARBA00023244"/>
    </source>
</evidence>
<evidence type="ECO:0000256" key="7">
    <source>
        <dbReference type="ARBA" id="ARBA00040167"/>
    </source>
</evidence>
<dbReference type="Pfam" id="PF02602">
    <property type="entry name" value="HEM4"/>
    <property type="match status" value="1"/>
</dbReference>
<dbReference type="EMBL" id="FTOH01000002">
    <property type="protein sequence ID" value="SIS51887.1"/>
    <property type="molecule type" value="Genomic_DNA"/>
</dbReference>
<dbReference type="CDD" id="cd06578">
    <property type="entry name" value="HemD"/>
    <property type="match status" value="1"/>
</dbReference>
<feature type="domain" description="Tetrapyrrole biosynthesis uroporphyrinogen III synthase" evidence="10">
    <location>
        <begin position="31"/>
        <end position="254"/>
    </location>
</feature>
<evidence type="ECO:0000313" key="11">
    <source>
        <dbReference type="EMBL" id="SIS51887.1"/>
    </source>
</evidence>
<dbReference type="InterPro" id="IPR036108">
    <property type="entry name" value="4pyrrol_syn_uPrphyn_synt_sf"/>
</dbReference>
<gene>
    <name evidence="11" type="ORF">SAMN05421686_102160</name>
</gene>
<evidence type="ECO:0000256" key="1">
    <source>
        <dbReference type="ARBA" id="ARBA00004772"/>
    </source>
</evidence>
<evidence type="ECO:0000256" key="6">
    <source>
        <dbReference type="ARBA" id="ARBA00037589"/>
    </source>
</evidence>
<accession>A0A1N7JRE9</accession>
<keyword evidence="12" id="KW-1185">Reference proteome</keyword>
<keyword evidence="5 9" id="KW-0627">Porphyrin biosynthesis</keyword>
<dbReference type="GO" id="GO:0006780">
    <property type="term" value="P:uroporphyrinogen III biosynthetic process"/>
    <property type="evidence" value="ECO:0007669"/>
    <property type="project" value="UniProtKB-UniRule"/>
</dbReference>
<proteinExistence type="inferred from homology"/>
<dbReference type="InterPro" id="IPR003754">
    <property type="entry name" value="4pyrrol_synth_uPrphyn_synth"/>
</dbReference>
<sequence length="267" mass="29648">MISCALYTVMTFTEPLPPVVVTRPADKASELISSVAELGFEVRHHPLIDIRRFEDDDSAASRACRQKILDIDHYDAVIAISQNAAEAGFSWMDAYWPQMPVGLRWYAVGPTTAAVYREYGVDMEMPVDRYDSEGVLALPSLQQVEGEKILIWRGVGGREALASVLRDRGARVDYAELYERRQIEWAEADWDKTLQGAPVLLLSSGQALDIAQQQIPDIATRVSTIIVPSERVATYARQHGCTDVVVAASARNEDTLHSLRARFAAGR</sequence>
<organism evidence="11 12">
    <name type="scientific">Thalassolituus maritimus</name>
    <dbReference type="NCBI Taxonomy" id="484498"/>
    <lineage>
        <taxon>Bacteria</taxon>
        <taxon>Pseudomonadati</taxon>
        <taxon>Pseudomonadota</taxon>
        <taxon>Gammaproteobacteria</taxon>
        <taxon>Oceanospirillales</taxon>
        <taxon>Oceanospirillaceae</taxon>
        <taxon>Thalassolituus</taxon>
    </lineage>
</organism>
<dbReference type="PANTHER" id="PTHR38042:SF1">
    <property type="entry name" value="UROPORPHYRINOGEN-III SYNTHASE, CHLOROPLASTIC"/>
    <property type="match status" value="1"/>
</dbReference>
<dbReference type="Proteomes" id="UP000185639">
    <property type="component" value="Unassembled WGS sequence"/>
</dbReference>
<dbReference type="Gene3D" id="3.40.50.10090">
    <property type="match status" value="2"/>
</dbReference>
<comment type="function">
    <text evidence="6 9">Catalyzes cyclization of the linear tetrapyrrole, hydroxymethylbilane, to the macrocyclic uroporphyrinogen III.</text>
</comment>
<dbReference type="GO" id="GO:0004852">
    <property type="term" value="F:uroporphyrinogen-III synthase activity"/>
    <property type="evidence" value="ECO:0007669"/>
    <property type="project" value="UniProtKB-UniRule"/>
</dbReference>
<evidence type="ECO:0000256" key="9">
    <source>
        <dbReference type="RuleBase" id="RU366031"/>
    </source>
</evidence>
<dbReference type="InterPro" id="IPR039793">
    <property type="entry name" value="UROS/Hem4"/>
</dbReference>